<sequence length="143" mass="16033">MQVSETDALKDRIENIRPRMTLAAKLRELMPEIDRQVRAGVQHDDIVETLNANGFDVNLNTFRSYLYRYRKKARASEGQPEPAQATPKADGNSPVVSEGPGDVSPDFDADSLADALDARKRDELGDKYLGLKRPIFSKRSDNK</sequence>
<reference evidence="2" key="1">
    <citation type="journal article" date="2004" name="J. Antimicrob. Chemother.">
        <title>Molecular analysis of florfenicol-resistant Escherichia coli isolates from pigs.</title>
        <authorList>
            <person name="Blickwede M."/>
            <person name="Schwarz S."/>
        </authorList>
    </citation>
    <scope>NUCLEOTIDE SEQUENCE</scope>
    <source>
        <plasmid evidence="2">pMBSF1</plasmid>
    </source>
</reference>
<evidence type="ECO:0000256" key="1">
    <source>
        <dbReference type="SAM" id="MobiDB-lite"/>
    </source>
</evidence>
<proteinExistence type="predicted"/>
<name>Q8GJ04_ECOLX</name>
<evidence type="ECO:0000313" key="2">
    <source>
        <dbReference type="EMBL" id="CAD57674.1"/>
    </source>
</evidence>
<keyword evidence="2" id="KW-0614">Plasmid</keyword>
<dbReference type="EMBL" id="AJ518835">
    <property type="protein sequence ID" value="CAD57674.1"/>
    <property type="molecule type" value="Genomic_DNA"/>
</dbReference>
<dbReference type="AlphaFoldDB" id="Q8GJ04"/>
<organism evidence="2">
    <name type="scientific">Escherichia coli</name>
    <dbReference type="NCBI Taxonomy" id="562"/>
    <lineage>
        <taxon>Bacteria</taxon>
        <taxon>Pseudomonadati</taxon>
        <taxon>Pseudomonadota</taxon>
        <taxon>Gammaproteobacteria</taxon>
        <taxon>Enterobacterales</taxon>
        <taxon>Enterobacteriaceae</taxon>
        <taxon>Escherichia</taxon>
    </lineage>
</organism>
<feature type="region of interest" description="Disordered" evidence="1">
    <location>
        <begin position="71"/>
        <end position="110"/>
    </location>
</feature>
<protein>
    <recommendedName>
        <fullName evidence="3">StbA</fullName>
    </recommendedName>
</protein>
<geneLocation type="plasmid" evidence="2">
    <name>pMBSF1</name>
</geneLocation>
<evidence type="ECO:0008006" key="3">
    <source>
        <dbReference type="Google" id="ProtNLM"/>
    </source>
</evidence>
<accession>Q8GJ04</accession>